<dbReference type="Proteomes" id="UP001642464">
    <property type="component" value="Unassembled WGS sequence"/>
</dbReference>
<evidence type="ECO:0008006" key="5">
    <source>
        <dbReference type="Google" id="ProtNLM"/>
    </source>
</evidence>
<evidence type="ECO:0000256" key="2">
    <source>
        <dbReference type="SAM" id="SignalP"/>
    </source>
</evidence>
<accession>A0ABP0Q8E1</accession>
<proteinExistence type="predicted"/>
<keyword evidence="4" id="KW-1185">Reference proteome</keyword>
<gene>
    <name evidence="3" type="ORF">SCF082_LOCUS40083</name>
</gene>
<name>A0ABP0Q8E1_9DINO</name>
<feature type="chain" id="PRO_5046374328" description="HEAT repeat domain-containing protein" evidence="2">
    <location>
        <begin position="33"/>
        <end position="729"/>
    </location>
</feature>
<sequence length="729" mass="78804">MKQNARLAAYSVRALLAAVSLTVTLHPQVSRADAATELASSAVPGTTIWSFLGVDEFKQQVKCMFQLPAFKTLTSTFISPMTAAVGLNPHVPAVPPMGMSPLAGPGADGPGGPVGTAAAIAAQQKTTGEKVAAIRYLATVDCLRYPEVVHSLLISLDDCAEEVRYEALLALRKCCGTSCQACCDPRLTSTCPNCQCQTVVIARLSDLLLARDVNNGYLERSERVRQLASAMISECLKCRPAECLGTPDFDNPAKPDPSDTTFAPPIVEVAPLIPMNPEPAPWNKPPVEHSKPIASQQHVSLVSYQEPYKQATKSIPPKLPPAQRIHPVVEYTPEHSEVQNQPPARLVSSQVGDPEPLPPPNSPEVVPSPSGVQEPIIIIDEGFPMMQGGQEFMFGEILPPIYDEQPLDYVGPKPIPNDVVQHAIKALDAECTRTRCSYVPTIGIERVPFALFEIESARPQNALSTRFDYASGINRPDRAEDYWSQIGSGGPASPETNLDYLELKTRSETMIGNSSGFFEIPLRFLDPTVNNNTTSFTNLTFGTKSVLIEENGMFGLPTPGNNLDKFQVSSLFKTHISLGSPLTGRGLTRGYVSLQPGALVNYMASPTTYFHGEASYWIPLGGSGFSGNFFQCGFGVSHVLSSSLLAACPSDSFAIIPTLEVVGTKFTTGMETLPDGTTQAADNSPIINVQPGVRIVVGNHMEIGGSYARNITHDRLFKDLGRFEVRWFW</sequence>
<organism evidence="3 4">
    <name type="scientific">Durusdinium trenchii</name>
    <dbReference type="NCBI Taxonomy" id="1381693"/>
    <lineage>
        <taxon>Eukaryota</taxon>
        <taxon>Sar</taxon>
        <taxon>Alveolata</taxon>
        <taxon>Dinophyceae</taxon>
        <taxon>Suessiales</taxon>
        <taxon>Symbiodiniaceae</taxon>
        <taxon>Durusdinium</taxon>
    </lineage>
</organism>
<reference evidence="3 4" key="1">
    <citation type="submission" date="2024-02" db="EMBL/GenBank/DDBJ databases">
        <authorList>
            <person name="Chen Y."/>
            <person name="Shah S."/>
            <person name="Dougan E. K."/>
            <person name="Thang M."/>
            <person name="Chan C."/>
        </authorList>
    </citation>
    <scope>NUCLEOTIDE SEQUENCE [LARGE SCALE GENOMIC DNA]</scope>
</reference>
<comment type="caution">
    <text evidence="3">The sequence shown here is derived from an EMBL/GenBank/DDBJ whole genome shotgun (WGS) entry which is preliminary data.</text>
</comment>
<feature type="compositionally biased region" description="Polar residues" evidence="1">
    <location>
        <begin position="338"/>
        <end position="351"/>
    </location>
</feature>
<evidence type="ECO:0000313" key="4">
    <source>
        <dbReference type="Proteomes" id="UP001642464"/>
    </source>
</evidence>
<evidence type="ECO:0000256" key="1">
    <source>
        <dbReference type="SAM" id="MobiDB-lite"/>
    </source>
</evidence>
<dbReference type="EMBL" id="CAXAMM010039182">
    <property type="protein sequence ID" value="CAK9084509.1"/>
    <property type="molecule type" value="Genomic_DNA"/>
</dbReference>
<keyword evidence="2" id="KW-0732">Signal</keyword>
<feature type="signal peptide" evidence="2">
    <location>
        <begin position="1"/>
        <end position="32"/>
    </location>
</feature>
<evidence type="ECO:0000313" key="3">
    <source>
        <dbReference type="EMBL" id="CAK9084509.1"/>
    </source>
</evidence>
<feature type="region of interest" description="Disordered" evidence="1">
    <location>
        <begin position="332"/>
        <end position="370"/>
    </location>
</feature>
<protein>
    <recommendedName>
        <fullName evidence="5">HEAT repeat domain-containing protein</fullName>
    </recommendedName>
</protein>